<comment type="subcellular location">
    <subcellularLocation>
        <location evidence="9">Cytoplasm</location>
        <location evidence="9">P-body</location>
    </subcellularLocation>
</comment>
<dbReference type="OMA" id="YVFHSVD"/>
<keyword evidence="3 10" id="KW-0479">Metal-binding</keyword>
<dbReference type="GO" id="GO:0010606">
    <property type="term" value="P:positive regulation of cytoplasmic mRNA processing body assembly"/>
    <property type="evidence" value="ECO:0007669"/>
    <property type="project" value="UniProtKB-UniRule"/>
</dbReference>
<dbReference type="EMBL" id="HAAD01003490">
    <property type="protein sequence ID" value="CDG69722.1"/>
    <property type="molecule type" value="mRNA"/>
</dbReference>
<comment type="domain">
    <text evidence="9">The N-terminal zinc finger binds to poly(A) RNA.</text>
</comment>
<dbReference type="Gene3D" id="1.10.510.10">
    <property type="entry name" value="Transferase(Phosphotransferase) domain 1"/>
    <property type="match status" value="1"/>
</dbReference>
<dbReference type="InterPro" id="IPR036855">
    <property type="entry name" value="Znf_CCCH_sf"/>
</dbReference>
<organism evidence="12">
    <name type="scientific">Hydra vulgaris</name>
    <name type="common">Hydra</name>
    <name type="synonym">Hydra attenuata</name>
    <dbReference type="NCBI Taxonomy" id="6087"/>
    <lineage>
        <taxon>Eukaryota</taxon>
        <taxon>Metazoa</taxon>
        <taxon>Cnidaria</taxon>
        <taxon>Hydrozoa</taxon>
        <taxon>Hydroidolina</taxon>
        <taxon>Anthoathecata</taxon>
        <taxon>Aplanulata</taxon>
        <taxon>Hydridae</taxon>
        <taxon>Hydra</taxon>
    </lineage>
</organism>
<evidence type="ECO:0000256" key="6">
    <source>
        <dbReference type="ARBA" id="ARBA00022833"/>
    </source>
</evidence>
<keyword evidence="7 9" id="KW-0067">ATP-binding</keyword>
<comment type="caution">
    <text evidence="9">Lacks conserved residue(s) required for the propagation of feature annotation.</text>
</comment>
<dbReference type="InterPro" id="IPR011009">
    <property type="entry name" value="Kinase-like_dom_sf"/>
</dbReference>
<evidence type="ECO:0000256" key="2">
    <source>
        <dbReference type="ARBA" id="ARBA00022664"/>
    </source>
</evidence>
<dbReference type="Gene3D" id="1.20.5.5160">
    <property type="match status" value="1"/>
</dbReference>
<feature type="binding site" evidence="9">
    <location>
        <position position="240"/>
    </location>
    <ligand>
        <name>ATP</name>
        <dbReference type="ChEBI" id="CHEBI:30616"/>
    </ligand>
</feature>
<gene>
    <name evidence="9 12" type="primary">PAN3</name>
</gene>
<keyword evidence="2 9" id="KW-0507">mRNA processing</keyword>
<feature type="zinc finger region" description="C3H1-type" evidence="10">
    <location>
        <begin position="30"/>
        <end position="58"/>
    </location>
</feature>
<dbReference type="GO" id="GO:0000289">
    <property type="term" value="P:nuclear-transcribed mRNA poly(A) tail shortening"/>
    <property type="evidence" value="ECO:0007669"/>
    <property type="project" value="UniProtKB-UniRule"/>
</dbReference>
<dbReference type="Gene3D" id="4.10.1000.10">
    <property type="entry name" value="Zinc finger, CCCH-type"/>
    <property type="match status" value="1"/>
</dbReference>
<dbReference type="InterPro" id="IPR000571">
    <property type="entry name" value="Znf_CCCH"/>
</dbReference>
<comment type="subunit">
    <text evidence="9">Homodimer. Forms a heterotrimer with a catalytic subunit PAN2 to form the poly(A)-nuclease (PAN) deadenylation complex. Interacts (via PAM-2 motif) with poly(A)-binding protein (via PABC domain), conferring substrate specificity of the enzyme complex.</text>
</comment>
<evidence type="ECO:0000256" key="8">
    <source>
        <dbReference type="ARBA" id="ARBA00023054"/>
    </source>
</evidence>
<feature type="region of interest" description="Knob domain" evidence="9">
    <location>
        <begin position="523"/>
        <end position="619"/>
    </location>
</feature>
<feature type="coiled-coil region" evidence="9">
    <location>
        <begin position="484"/>
        <end position="522"/>
    </location>
</feature>
<keyword evidence="4 9" id="KW-0547">Nucleotide-binding</keyword>
<evidence type="ECO:0000256" key="5">
    <source>
        <dbReference type="ARBA" id="ARBA00022771"/>
    </source>
</evidence>
<comment type="domain">
    <text evidence="9">Contains a pseudokinase domain. The protein kinase domain is predicted to be catalytically inactive because some of the residues important for catalytic activity are substituted and it lacks the equivalent of the binding site for a peptide substrate. However, it has retained an ATP-binding site and ATP-binding is required for mRNA degradation, stimulating the activity of the PAN2 nuclease in vitro. The nucleotide-binding site is juxtaposed to the RNase active site of PAN2 in the complex and may actually bind nucleosides of a poly(A) RNA rather than ATP, feeding the poly(A)-tail to the active site of the deadenylase and thus increasing the efficiency with which this distributive enzyme degrades oligo(A) RNAs.</text>
</comment>
<dbReference type="AlphaFoldDB" id="T2MCQ9"/>
<feature type="binding site" evidence="9">
    <location>
        <begin position="376"/>
        <end position="377"/>
    </location>
    <ligand>
        <name>ATP</name>
        <dbReference type="ChEBI" id="CHEBI:30616"/>
    </ligand>
</feature>
<keyword evidence="5 10" id="KW-0863">Zinc-finger</keyword>
<dbReference type="Pfam" id="PF00642">
    <property type="entry name" value="zf-CCCH"/>
    <property type="match status" value="1"/>
</dbReference>
<evidence type="ECO:0000256" key="10">
    <source>
        <dbReference type="PROSITE-ProRule" id="PRU00723"/>
    </source>
</evidence>
<dbReference type="Gene3D" id="1.10.287.3700">
    <property type="match status" value="1"/>
</dbReference>
<name>T2MCQ9_HYDVU</name>
<evidence type="ECO:0000313" key="12">
    <source>
        <dbReference type="EMBL" id="CDG69722.1"/>
    </source>
</evidence>
<evidence type="ECO:0000256" key="9">
    <source>
        <dbReference type="HAMAP-Rule" id="MF_03181"/>
    </source>
</evidence>
<evidence type="ECO:0000256" key="1">
    <source>
        <dbReference type="ARBA" id="ARBA00022490"/>
    </source>
</evidence>
<evidence type="ECO:0000256" key="3">
    <source>
        <dbReference type="ARBA" id="ARBA00022723"/>
    </source>
</evidence>
<comment type="function">
    <text evidence="9">Regulatory subunit of the poly(A)-nuclease (PAN) deadenylation complex, one of two cytoplasmic mRNA deadenylases involved in general and miRNA-mediated mRNA turnover. PAN specifically shortens poly(A) tails of RNA and the activity is stimulated by poly(A)-binding protein (PABP). PAN deadenylation is followed by rapid degradation of the shortened mRNA tails by the CCR4-NOT complex. Deadenylated mRNAs are then degraded by two alternative mechanisms, namely exosome-mediated 3'-5' exonucleolytic degradation, or deadenlyation-dependent mRNA decaping and subsequent 5'-3' exonucleolytic degradation by XRN1. PAN3 acts as a positive regulator for PAN activity, recruiting the catalytic subunit PAN2 to mRNA via its interaction with RNA and PABP, and to miRNA targets via its interaction with GW182 family proteins.</text>
</comment>
<keyword evidence="6 10" id="KW-0862">Zinc</keyword>
<dbReference type="GO" id="GO:0008143">
    <property type="term" value="F:poly(A) binding"/>
    <property type="evidence" value="ECO:0007669"/>
    <property type="project" value="TreeGrafter"/>
</dbReference>
<reference evidence="12" key="1">
    <citation type="journal article" date="2013" name="Genome Biol. Evol.">
        <title>Punctuated emergences of genetic and phenotypic innovations in eumetazoan, bilaterian, euteleostome, and hominidae ancestors.</title>
        <authorList>
            <person name="Wenger Y."/>
            <person name="Galliot B."/>
        </authorList>
    </citation>
    <scope>NUCLEOTIDE SEQUENCE</scope>
    <source>
        <tissue evidence="12">Whole animals</tissue>
    </source>
</reference>
<dbReference type="OrthoDB" id="204958at2759"/>
<evidence type="ECO:0000256" key="4">
    <source>
        <dbReference type="ARBA" id="ARBA00022741"/>
    </source>
</evidence>
<proteinExistence type="evidence at transcript level"/>
<dbReference type="GO" id="GO:0031251">
    <property type="term" value="C:PAN complex"/>
    <property type="evidence" value="ECO:0007669"/>
    <property type="project" value="UniProtKB-UniRule"/>
</dbReference>
<dbReference type="GO" id="GO:0008270">
    <property type="term" value="F:zinc ion binding"/>
    <property type="evidence" value="ECO:0007669"/>
    <property type="project" value="UniProtKB-KW"/>
</dbReference>
<dbReference type="PANTHER" id="PTHR12272:SF11">
    <property type="entry name" value="PAN2-PAN3 DEADENYLATION COMPLEX SUBUNIT PAN3"/>
    <property type="match status" value="1"/>
</dbReference>
<dbReference type="GO" id="GO:0000932">
    <property type="term" value="C:P-body"/>
    <property type="evidence" value="ECO:0007669"/>
    <property type="project" value="UniProtKB-SubCell"/>
</dbReference>
<dbReference type="HAMAP" id="MF_03181">
    <property type="entry name" value="PAN3"/>
    <property type="match status" value="1"/>
</dbReference>
<feature type="domain" description="C3H1-type" evidence="11">
    <location>
        <begin position="30"/>
        <end position="58"/>
    </location>
</feature>
<protein>
    <recommendedName>
        <fullName evidence="9">PAN2-PAN3 deadenylation complex subunit PAN3</fullName>
    </recommendedName>
    <alternativeName>
        <fullName evidence="9">PAB1P-dependent poly(A)-specific ribonuclease</fullName>
    </alternativeName>
    <alternativeName>
        <fullName evidence="9">Poly(A)-nuclease deadenylation complex subunit 3</fullName>
        <shortName evidence="9">PAN deadenylation complex subunit 3</shortName>
    </alternativeName>
</protein>
<dbReference type="KEGG" id="hmg:100204958"/>
<comment type="similarity">
    <text evidence="9">Belongs to the protein kinase superfamily. PAN3 family.</text>
</comment>
<dbReference type="InterPro" id="IPR030844">
    <property type="entry name" value="PAN3"/>
</dbReference>
<keyword evidence="8 9" id="KW-0175">Coiled coil</keyword>
<keyword evidence="1 9" id="KW-0963">Cytoplasm</keyword>
<evidence type="ECO:0000256" key="7">
    <source>
        <dbReference type="ARBA" id="ARBA00022840"/>
    </source>
</evidence>
<dbReference type="SUPFAM" id="SSF90229">
    <property type="entry name" value="CCCH zinc finger"/>
    <property type="match status" value="1"/>
</dbReference>
<dbReference type="GO" id="GO:0005524">
    <property type="term" value="F:ATP binding"/>
    <property type="evidence" value="ECO:0007669"/>
    <property type="project" value="UniProtKB-UniRule"/>
</dbReference>
<comment type="domain">
    <text evidence="9">The pseudokinase domain, the coiled-coil (CC), and C-terminal knob domain (CK) form a structural unit (PKC) that forms an extensive high-affinity interaction surface for PAN2.</text>
</comment>
<dbReference type="PROSITE" id="PS50103">
    <property type="entry name" value="ZF_C3H1"/>
    <property type="match status" value="1"/>
</dbReference>
<dbReference type="PANTHER" id="PTHR12272">
    <property type="entry name" value="DEADENYLATION COMPLEX SUBUNIT PAN3"/>
    <property type="match status" value="1"/>
</dbReference>
<dbReference type="SUPFAM" id="SSF56112">
    <property type="entry name" value="Protein kinase-like (PK-like)"/>
    <property type="match status" value="1"/>
</dbReference>
<accession>T2MCQ9</accession>
<dbReference type="InterPro" id="IPR041332">
    <property type="entry name" value="Pan3_CK"/>
</dbReference>
<dbReference type="SMART" id="SM00356">
    <property type="entry name" value="ZnF_C3H1"/>
    <property type="match status" value="1"/>
</dbReference>
<sequence length="619" mass="70681">MGSYTSDNSYFMDECSSENTSPLHYHTPNRSTTVKCRYFMNNGYCFYGDACQFLHISPTMSNGTTHQRLEEIHNYSTEDDSAFVDNTITLASKKTVQDSDQSKVFLFDDMRPSNKETLSAEMLQQHFRRMRLMQKDTDTELPPKKQSCSQNLSPLQFSGYKCDKTSYFMSQQIRMELQKQRSFLMAESKEPGLPENIENYHSLLPLENIKNPKQGQKLLGYASSCYRVMNSKDGLHYCMRRIHGFRLLNPKAVTSVEQWKKVVNSNIVQLKEAFTTKAFGDTSLVFIYNYYPGAETLMSRHFSGPETRSPTLIDINSWSIQQNSTSSSSSLKNITTKKATQKVIPERLIWSYVIQLSASIRQIHSQGLCCRVIDPSKILLIGNSRLRLNCCGILDILTSDASDPTTPSLMSHYQQEDLVSFGKLILALACYTVEAVHRDNMQLSLEFVARHYSNDLKTLIWHLLSSQITSNPHNINEVMPVIGARFYSQLDSAQARCELLENELSKELDNGRLLRILAKLGTILERSEFNMDPEWSETGDRYLLKLFRDYLFHQVTETGSPWIDFAHIVSVLNKLDSGSSERICLSSRDEQSILVVSYHDIKACLETAFSELTQPLDVS</sequence>
<dbReference type="FunFam" id="1.10.287.3700:FF:000001">
    <property type="entry name" value="PAN2-PAN3 deadenylation complex subunit PAN3"/>
    <property type="match status" value="1"/>
</dbReference>
<dbReference type="GO" id="GO:0006397">
    <property type="term" value="P:mRNA processing"/>
    <property type="evidence" value="ECO:0007669"/>
    <property type="project" value="UniProtKB-KW"/>
</dbReference>
<dbReference type="Pfam" id="PF18101">
    <property type="entry name" value="Pan3_CK"/>
    <property type="match status" value="1"/>
</dbReference>
<evidence type="ECO:0000259" key="11">
    <source>
        <dbReference type="PROSITE" id="PS50103"/>
    </source>
</evidence>